<accession>A0A7X0RI92</accession>
<dbReference type="Pfam" id="PF00480">
    <property type="entry name" value="ROK"/>
    <property type="match status" value="1"/>
</dbReference>
<gene>
    <name evidence="2" type="ORF">H5V45_15965</name>
</gene>
<evidence type="ECO:0000313" key="3">
    <source>
        <dbReference type="Proteomes" id="UP000523955"/>
    </source>
</evidence>
<dbReference type="AlphaFoldDB" id="A0A7X0RI92"/>
<name>A0A7X0RI92_9ACTN</name>
<sequence>MPRRSGISQDELRRVNLGALLRRVHTDGPTSRAELTTELGLNRSTIGDLTGQLESLGLVSEELPTEETAPLGRRSGRPSLVVSPRSDVAVVAIALDVDRITVALVGLGGVVLDRRTRLHERGSHDVERVVESVSQLTHDLLTQHAPRCCLGVGVSVPGAVRASDGLIRFGPNLGWVDEPFTALLAEELGMPVQSGNDANLGVLAENVRGAAVGVADVAYISGSVGIGGGFLVGGQLLRGVEGYAGEIGHLAVDSGGTTCRCGSVGCWETKVGENQLLTHAGRLPGGGPQAVAEVVDAAAAGEERAIASVEDVASWTGVGLRAVVNVFNPEVIVLGGMLGRVLASRPDLVAERLNSATLISPGGRVDLRVAALGEDSSLVGAAELAFSPLLADPLAVMGEPEAQGHDALAQ</sequence>
<dbReference type="InterPro" id="IPR043129">
    <property type="entry name" value="ATPase_NBD"/>
</dbReference>
<evidence type="ECO:0000256" key="1">
    <source>
        <dbReference type="ARBA" id="ARBA00006479"/>
    </source>
</evidence>
<dbReference type="SUPFAM" id="SSF46785">
    <property type="entry name" value="Winged helix' DNA-binding domain"/>
    <property type="match status" value="1"/>
</dbReference>
<keyword evidence="3" id="KW-1185">Reference proteome</keyword>
<dbReference type="PANTHER" id="PTHR18964">
    <property type="entry name" value="ROK (REPRESSOR, ORF, KINASE) FAMILY"/>
    <property type="match status" value="1"/>
</dbReference>
<dbReference type="Gene3D" id="1.10.10.10">
    <property type="entry name" value="Winged helix-like DNA-binding domain superfamily/Winged helix DNA-binding domain"/>
    <property type="match status" value="1"/>
</dbReference>
<dbReference type="InterPro" id="IPR036388">
    <property type="entry name" value="WH-like_DNA-bd_sf"/>
</dbReference>
<proteinExistence type="inferred from homology"/>
<reference evidence="2 3" key="1">
    <citation type="submission" date="2020-08" db="EMBL/GenBank/DDBJ databases">
        <authorList>
            <person name="Seo M.-J."/>
        </authorList>
    </citation>
    <scope>NUCLEOTIDE SEQUENCE [LARGE SCALE GENOMIC DNA]</scope>
    <source>
        <strain evidence="2 3">KIGAM211</strain>
    </source>
</reference>
<dbReference type="SUPFAM" id="SSF53067">
    <property type="entry name" value="Actin-like ATPase domain"/>
    <property type="match status" value="1"/>
</dbReference>
<organism evidence="2 3">
    <name type="scientific">Nocardioides luti</name>
    <dbReference type="NCBI Taxonomy" id="2761101"/>
    <lineage>
        <taxon>Bacteria</taxon>
        <taxon>Bacillati</taxon>
        <taxon>Actinomycetota</taxon>
        <taxon>Actinomycetes</taxon>
        <taxon>Propionibacteriales</taxon>
        <taxon>Nocardioidaceae</taxon>
        <taxon>Nocardioides</taxon>
    </lineage>
</organism>
<comment type="caution">
    <text evidence="2">The sequence shown here is derived from an EMBL/GenBank/DDBJ whole genome shotgun (WGS) entry which is preliminary data.</text>
</comment>
<dbReference type="Proteomes" id="UP000523955">
    <property type="component" value="Unassembled WGS sequence"/>
</dbReference>
<dbReference type="InterPro" id="IPR036390">
    <property type="entry name" value="WH_DNA-bd_sf"/>
</dbReference>
<dbReference type="Gene3D" id="3.30.420.40">
    <property type="match status" value="2"/>
</dbReference>
<dbReference type="EMBL" id="JACKXE010000001">
    <property type="protein sequence ID" value="MBB6628824.1"/>
    <property type="molecule type" value="Genomic_DNA"/>
</dbReference>
<protein>
    <submittedName>
        <fullName evidence="2">ROK family protein</fullName>
    </submittedName>
</protein>
<evidence type="ECO:0000313" key="2">
    <source>
        <dbReference type="EMBL" id="MBB6628824.1"/>
    </source>
</evidence>
<dbReference type="InterPro" id="IPR000600">
    <property type="entry name" value="ROK"/>
</dbReference>
<comment type="similarity">
    <text evidence="1">Belongs to the ROK (NagC/XylR) family.</text>
</comment>
<dbReference type="PANTHER" id="PTHR18964:SF149">
    <property type="entry name" value="BIFUNCTIONAL UDP-N-ACETYLGLUCOSAMINE 2-EPIMERASE_N-ACETYLMANNOSAMINE KINASE"/>
    <property type="match status" value="1"/>
</dbReference>
<dbReference type="RefSeq" id="WP_185253838.1">
    <property type="nucleotide sequence ID" value="NZ_JACKXE010000001.1"/>
</dbReference>